<dbReference type="GO" id="GO:0015074">
    <property type="term" value="P:DNA integration"/>
    <property type="evidence" value="ECO:0007669"/>
    <property type="project" value="InterPro"/>
</dbReference>
<organism evidence="7 8">
    <name type="scientific">Bradyrhizobium icense</name>
    <dbReference type="NCBI Taxonomy" id="1274631"/>
    <lineage>
        <taxon>Bacteria</taxon>
        <taxon>Pseudomonadati</taxon>
        <taxon>Pseudomonadota</taxon>
        <taxon>Alphaproteobacteria</taxon>
        <taxon>Hyphomicrobiales</taxon>
        <taxon>Nitrobacteraceae</taxon>
        <taxon>Bradyrhizobium</taxon>
    </lineage>
</organism>
<evidence type="ECO:0000313" key="5">
    <source>
        <dbReference type="EMBL" id="ANW03000.1"/>
    </source>
</evidence>
<dbReference type="KEGG" id="bic:LMTR13_25790"/>
<dbReference type="InterPro" id="IPR054353">
    <property type="entry name" value="IstA-like_C"/>
</dbReference>
<dbReference type="SUPFAM" id="SSF53098">
    <property type="entry name" value="Ribonuclease H-like"/>
    <property type="match status" value="1"/>
</dbReference>
<dbReference type="InterPro" id="IPR017895">
    <property type="entry name" value="HTH_IS408/IS1162_type"/>
</dbReference>
<keyword evidence="8" id="KW-1185">Reference proteome</keyword>
<dbReference type="InterPro" id="IPR012337">
    <property type="entry name" value="RNaseH-like_sf"/>
</dbReference>
<dbReference type="Pfam" id="PF22483">
    <property type="entry name" value="Mu-transpos_C_2"/>
    <property type="match status" value="1"/>
</dbReference>
<evidence type="ECO:0000313" key="6">
    <source>
        <dbReference type="EMBL" id="ANW03053.1"/>
    </source>
</evidence>
<dbReference type="OrthoDB" id="2065409at2"/>
<accession>A0A1B1UJW8</accession>
<name>A0A1B1UJW8_9BRAD</name>
<dbReference type="STRING" id="1274631.LMTR13_07675"/>
<evidence type="ECO:0000313" key="3">
    <source>
        <dbReference type="EMBL" id="ANW00080.1"/>
    </source>
</evidence>
<dbReference type="KEGG" id="bic:LMTR13_25975"/>
<dbReference type="EMBL" id="CP016428">
    <property type="protein sequence ID" value="ANW02954.1"/>
    <property type="molecule type" value="Genomic_DNA"/>
</dbReference>
<dbReference type="NCBIfam" id="NF033546">
    <property type="entry name" value="transpos_IS21"/>
    <property type="match status" value="1"/>
</dbReference>
<dbReference type="EMBL" id="CP016428">
    <property type="protein sequence ID" value="ANW03000.1"/>
    <property type="molecule type" value="Genomic_DNA"/>
</dbReference>
<dbReference type="InterPro" id="IPR001584">
    <property type="entry name" value="Integrase_cat-core"/>
</dbReference>
<dbReference type="KEGG" id="bic:LMTR13_25135"/>
<evidence type="ECO:0000313" key="4">
    <source>
        <dbReference type="EMBL" id="ANW02954.1"/>
    </source>
</evidence>
<evidence type="ECO:0000313" key="8">
    <source>
        <dbReference type="Proteomes" id="UP000092839"/>
    </source>
</evidence>
<dbReference type="KEGG" id="bic:LMTR13_25440"/>
<dbReference type="EMBL" id="CP016428">
    <property type="protein sequence ID" value="ANW03053.1"/>
    <property type="molecule type" value="Genomic_DNA"/>
</dbReference>
<proteinExistence type="predicted"/>
<dbReference type="EMBL" id="CP016428">
    <property type="protein sequence ID" value="ANW03079.1"/>
    <property type="molecule type" value="Genomic_DNA"/>
</dbReference>
<evidence type="ECO:0000313" key="7">
    <source>
        <dbReference type="EMBL" id="ANW03079.1"/>
    </source>
</evidence>
<dbReference type="KEGG" id="bic:LMTR13_07675"/>
<feature type="domain" description="Integrase catalytic" evidence="2">
    <location>
        <begin position="140"/>
        <end position="321"/>
    </location>
</feature>
<feature type="domain" description="HTH IS408-type" evidence="1">
    <location>
        <begin position="11"/>
        <end position="96"/>
    </location>
</feature>
<reference evidence="7 8" key="1">
    <citation type="submission" date="2016-07" db="EMBL/GenBank/DDBJ databases">
        <title>Complete genome sequence of Bradyrhizobium icense LMTR 13T, a potential inoculant strain isolated from lima bean (Phaseolus lunatus) in Peru.</title>
        <authorList>
            <person name="Ormeno-Orrillo E."/>
            <person name="Duran D."/>
            <person name="Rogel M.A."/>
            <person name="Rey L."/>
            <person name="Imperial J."/>
            <person name="Ruiz-Argueso T."/>
            <person name="Martinez-Romero E."/>
        </authorList>
    </citation>
    <scope>NUCLEOTIDE SEQUENCE [LARGE SCALE GENOMIC DNA]</scope>
    <source>
        <strain evidence="7 8">LMTR 13</strain>
    </source>
</reference>
<gene>
    <name evidence="3" type="ORF">LMTR13_07675</name>
    <name evidence="4" type="ORF">LMTR13_25135</name>
    <name evidence="5" type="ORF">LMTR13_25440</name>
    <name evidence="6" type="ORF">LMTR13_25790</name>
    <name evidence="7" type="ORF">LMTR13_25975</name>
</gene>
<dbReference type="PROSITE" id="PS50994">
    <property type="entry name" value="INTEGRASE"/>
    <property type="match status" value="1"/>
</dbReference>
<dbReference type="PANTHER" id="PTHR35004">
    <property type="entry name" value="TRANSPOSASE RV3428C-RELATED"/>
    <property type="match status" value="1"/>
</dbReference>
<protein>
    <submittedName>
        <fullName evidence="7">Integrase</fullName>
    </submittedName>
</protein>
<dbReference type="EMBL" id="CP016428">
    <property type="protein sequence ID" value="ANW00080.1"/>
    <property type="molecule type" value="Genomic_DNA"/>
</dbReference>
<dbReference type="PROSITE" id="PS50532">
    <property type="entry name" value="HTH_IS408"/>
    <property type="match status" value="1"/>
</dbReference>
<dbReference type="AlphaFoldDB" id="A0A1B1UJW8"/>
<evidence type="ECO:0000259" key="2">
    <source>
        <dbReference type="PROSITE" id="PS50994"/>
    </source>
</evidence>
<evidence type="ECO:0000259" key="1">
    <source>
        <dbReference type="PROSITE" id="PS50532"/>
    </source>
</evidence>
<dbReference type="PANTHER" id="PTHR35004:SF8">
    <property type="entry name" value="TRANSPOSASE RV3428C-RELATED"/>
    <property type="match status" value="1"/>
</dbReference>
<dbReference type="Proteomes" id="UP000092839">
    <property type="component" value="Chromosome"/>
</dbReference>
<sequence length="519" mass="58556">MPTERLAMRHVRDVIRLKSAGMPTREIARRVGAAPSTVRLTIRRFEASGLTWPLPDDVTDTVLEARLFAAAGAGPGTRRGQRRLAEPDWASVHRELKRKHVTLSILWEEYIASEPGGYRYSRFCELYRAWEGRLSVTMRQSHAAGDKLFVDYAGDGVPVVIDRLTGERRTAQIFVAVLGASSFTYAQATWTQGLADWISGHVGAFEAIGGVPALLVPDNTKVAVIKACLYDPRINRSYADMAAHYGTAILPARPRRPRDKAKVEQAVLMVERWLLGRLRHRTFYSLAEVNAAIAELLTRLNEERPIRRLGVTRRKLLEEIDRPALQALPESPYVFAEWRICRVSIDYHVEVEAHYYSVPHRFVRAEVEVRFTARTVEIFHKGERIAAHQRMSGNHKHTTVPEHMASSHRRHAGWTIERIRKEAAAIGPATAALCDLILDERAHPEQGFRACLGIIRLARSYGQERLDAAAMRAIEIGARTYGSVKSILANNLDRRPSPRRSADDAPILHSNIRGPRYYN</sequence>
<dbReference type="Pfam" id="PF13384">
    <property type="entry name" value="HTH_23"/>
    <property type="match status" value="1"/>
</dbReference>